<evidence type="ECO:0000313" key="2">
    <source>
        <dbReference type="Proteomes" id="UP001163603"/>
    </source>
</evidence>
<proteinExistence type="predicted"/>
<gene>
    <name evidence="1" type="ORF">Pint_01217</name>
</gene>
<reference evidence="2" key="1">
    <citation type="journal article" date="2023" name="G3 (Bethesda)">
        <title>Genome assembly and association tests identify interacting loci associated with vigor, precocity, and sex in interspecific pistachio rootstocks.</title>
        <authorList>
            <person name="Palmer W."/>
            <person name="Jacygrad E."/>
            <person name="Sagayaradj S."/>
            <person name="Cavanaugh K."/>
            <person name="Han R."/>
            <person name="Bertier L."/>
            <person name="Beede B."/>
            <person name="Kafkas S."/>
            <person name="Golino D."/>
            <person name="Preece J."/>
            <person name="Michelmore R."/>
        </authorList>
    </citation>
    <scope>NUCLEOTIDE SEQUENCE [LARGE SCALE GENOMIC DNA]</scope>
</reference>
<keyword evidence="2" id="KW-1185">Reference proteome</keyword>
<organism evidence="1 2">
    <name type="scientific">Pistacia integerrima</name>
    <dbReference type="NCBI Taxonomy" id="434235"/>
    <lineage>
        <taxon>Eukaryota</taxon>
        <taxon>Viridiplantae</taxon>
        <taxon>Streptophyta</taxon>
        <taxon>Embryophyta</taxon>
        <taxon>Tracheophyta</taxon>
        <taxon>Spermatophyta</taxon>
        <taxon>Magnoliopsida</taxon>
        <taxon>eudicotyledons</taxon>
        <taxon>Gunneridae</taxon>
        <taxon>Pentapetalae</taxon>
        <taxon>rosids</taxon>
        <taxon>malvids</taxon>
        <taxon>Sapindales</taxon>
        <taxon>Anacardiaceae</taxon>
        <taxon>Pistacia</taxon>
    </lineage>
</organism>
<sequence>MQGWRATMEDAVIPVDVTEERLGSVVEKAPRLGSPDVITVRADVSITQDCSQFIDDAAVHHFGGCIMYVPVTLRNSLWFDDYVVYATVDHLVNNAGIALGGLFKNADRISDCTPVMVVCPEVVDHCNWLPLGRATTSTTYANGKIKL</sequence>
<comment type="caution">
    <text evidence="1">The sequence shown here is derived from an EMBL/GenBank/DDBJ whole genome shotgun (WGS) entry which is preliminary data.</text>
</comment>
<accession>A0ACC0ZGQ3</accession>
<dbReference type="Proteomes" id="UP001163603">
    <property type="component" value="Chromosome 1"/>
</dbReference>
<name>A0ACC0ZGQ3_9ROSI</name>
<protein>
    <submittedName>
        <fullName evidence="1">Uncharacterized protein</fullName>
    </submittedName>
</protein>
<dbReference type="EMBL" id="CM047736">
    <property type="protein sequence ID" value="KAJ0051961.1"/>
    <property type="molecule type" value="Genomic_DNA"/>
</dbReference>
<evidence type="ECO:0000313" key="1">
    <source>
        <dbReference type="EMBL" id="KAJ0051961.1"/>
    </source>
</evidence>